<evidence type="ECO:0000256" key="1">
    <source>
        <dbReference type="RuleBase" id="RU365079"/>
    </source>
</evidence>
<keyword evidence="1" id="KW-0811">Translocation</keyword>
<dbReference type="SMART" id="SM00577">
    <property type="entry name" value="CPDc"/>
    <property type="match status" value="1"/>
</dbReference>
<dbReference type="GO" id="GO:0015031">
    <property type="term" value="P:protein transport"/>
    <property type="evidence" value="ECO:0007669"/>
    <property type="project" value="UniProtKB-KW"/>
</dbReference>
<keyword evidence="1" id="KW-0653">Protein transport</keyword>
<comment type="caution">
    <text evidence="4">The sequence shown here is derived from an EMBL/GenBank/DDBJ whole genome shotgun (WGS) entry which is preliminary data.</text>
</comment>
<dbReference type="Pfam" id="PF03031">
    <property type="entry name" value="NIF"/>
    <property type="match status" value="1"/>
</dbReference>
<dbReference type="PANTHER" id="PTHR12210">
    <property type="entry name" value="DULLARD PROTEIN PHOSPHATASE"/>
    <property type="match status" value="1"/>
</dbReference>
<feature type="compositionally biased region" description="Basic and acidic residues" evidence="2">
    <location>
        <begin position="127"/>
        <end position="145"/>
    </location>
</feature>
<dbReference type="PROSITE" id="PS50969">
    <property type="entry name" value="FCP1"/>
    <property type="match status" value="1"/>
</dbReference>
<name>A0A8S1S6X8_PAROT</name>
<dbReference type="EMBL" id="CAJJDP010000005">
    <property type="protein sequence ID" value="CAD8135090.1"/>
    <property type="molecule type" value="Genomic_DNA"/>
</dbReference>
<reference evidence="4" key="1">
    <citation type="submission" date="2021-01" db="EMBL/GenBank/DDBJ databases">
        <authorList>
            <consortium name="Genoscope - CEA"/>
            <person name="William W."/>
        </authorList>
    </citation>
    <scope>NUCLEOTIDE SEQUENCE</scope>
</reference>
<dbReference type="GO" id="GO:0005744">
    <property type="term" value="C:TIM23 mitochondrial import inner membrane translocase complex"/>
    <property type="evidence" value="ECO:0007669"/>
    <property type="project" value="UniProtKB-UniRule"/>
</dbReference>
<dbReference type="OrthoDB" id="277011at2759"/>
<feature type="compositionally biased region" description="Polar residues" evidence="2">
    <location>
        <begin position="1"/>
        <end position="16"/>
    </location>
</feature>
<organism evidence="4 5">
    <name type="scientific">Paramecium octaurelia</name>
    <dbReference type="NCBI Taxonomy" id="43137"/>
    <lineage>
        <taxon>Eukaryota</taxon>
        <taxon>Sar</taxon>
        <taxon>Alveolata</taxon>
        <taxon>Ciliophora</taxon>
        <taxon>Intramacronucleata</taxon>
        <taxon>Oligohymenophorea</taxon>
        <taxon>Peniculida</taxon>
        <taxon>Parameciidae</taxon>
        <taxon>Paramecium</taxon>
    </lineage>
</organism>
<dbReference type="InterPro" id="IPR004274">
    <property type="entry name" value="FCP1_dom"/>
</dbReference>
<accession>A0A8S1S6X8</accession>
<keyword evidence="1" id="KW-0496">Mitochondrion</keyword>
<dbReference type="CDD" id="cd07521">
    <property type="entry name" value="HAD_FCP1-like"/>
    <property type="match status" value="1"/>
</dbReference>
<protein>
    <recommendedName>
        <fullName evidence="1">Mitochondrial import inner membrane translocase subunit TIM50</fullName>
    </recommendedName>
</protein>
<keyword evidence="1" id="KW-0813">Transport</keyword>
<comment type="function">
    <text evidence="1">Essential component of the TIM23 complex, a complex that mediates the translocation of transit peptide-containing proteins across the mitochondrial inner membrane.</text>
</comment>
<gene>
    <name evidence="4" type="ORF">POCTA_138.1.T0060212</name>
</gene>
<evidence type="ECO:0000313" key="5">
    <source>
        <dbReference type="Proteomes" id="UP000683925"/>
    </source>
</evidence>
<evidence type="ECO:0000256" key="2">
    <source>
        <dbReference type="SAM" id="MobiDB-lite"/>
    </source>
</evidence>
<dbReference type="FunFam" id="3.40.50.1000:FF:000184">
    <property type="entry name" value="Uncharacterized protein"/>
    <property type="match status" value="1"/>
</dbReference>
<feature type="region of interest" description="Disordered" evidence="2">
    <location>
        <begin position="118"/>
        <end position="152"/>
    </location>
</feature>
<feature type="domain" description="FCP1 homology" evidence="3">
    <location>
        <begin position="376"/>
        <end position="518"/>
    </location>
</feature>
<proteinExistence type="inferred from homology"/>
<keyword evidence="1" id="KW-0809">Transit peptide</keyword>
<feature type="compositionally biased region" description="Polar residues" evidence="2">
    <location>
        <begin position="26"/>
        <end position="42"/>
    </location>
</feature>
<comment type="subunit">
    <text evidence="1">Component of the TIM23 complex.</text>
</comment>
<dbReference type="AlphaFoldDB" id="A0A8S1S6X8"/>
<evidence type="ECO:0000259" key="3">
    <source>
        <dbReference type="PROSITE" id="PS50969"/>
    </source>
</evidence>
<dbReference type="InterPro" id="IPR050365">
    <property type="entry name" value="TIM50"/>
</dbReference>
<dbReference type="Proteomes" id="UP000683925">
    <property type="component" value="Unassembled WGS sequence"/>
</dbReference>
<keyword evidence="5" id="KW-1185">Reference proteome</keyword>
<comment type="similarity">
    <text evidence="1">Belongs to the TIM50 family.</text>
</comment>
<comment type="subcellular location">
    <subcellularLocation>
        <location evidence="1">Mitochondrion inner membrane</location>
        <topology evidence="1">Single-pass membrane protein</topology>
    </subcellularLocation>
</comment>
<feature type="region of interest" description="Disordered" evidence="2">
    <location>
        <begin position="69"/>
        <end position="91"/>
    </location>
</feature>
<evidence type="ECO:0000313" key="4">
    <source>
        <dbReference type="EMBL" id="CAD8135090.1"/>
    </source>
</evidence>
<feature type="region of interest" description="Disordered" evidence="2">
    <location>
        <begin position="1"/>
        <end position="46"/>
    </location>
</feature>
<dbReference type="OMA" id="EVIDCYQ"/>
<sequence length="555" mass="65496">MQNNQQQLKTSNQLKTNKPPIDIRSSRNNYEQSADKSSINKSFNDKKKSIPKAHAILQELFYKRQNSQEQLFNRTSSPKSQLDNTSINKSQRSISPQLLYQMPFEIKKIYQQINHRLDQQKQQQNYKNKDTQKYKTEESKSHKNESTSSTINDSDEQIQNFINQEEIVFTIMAVISRKKKVINQCKNYLNRISLFILEEKDKITQQILSKQIHLERIGILVILYKALSDTFEEDQQNLKNLLFYIHNSMILHLQLINQSNTLSQSQRALIQARLNKVRPQKNYQFLDINLIRKNCNVVYSLLVLFIENSTDDKLSSLEKTLANLDRITLHQGTEFIKQEYQKILSHIEQLRLTMDSQDFQFDYEEVIDCYQIPYLSKTNRYTLVIDLDETLVHYQELVDEGQFLVRPFAQQFLKDMSKFYEIVIFTAAQQDYADFILDLIDEDKSITHRLYRQHTTLVKNTYVKDIQKIGRDIKKTIIIDNLAENFQLQPDNGIQIQSWYGDLDDQALLLLSPLLMQIVQKKIPDVRDALRKFRDQMQRNIEAGISDPHLHLSLE</sequence>